<keyword evidence="3" id="KW-1185">Reference proteome</keyword>
<evidence type="ECO:0000313" key="2">
    <source>
        <dbReference type="EMBL" id="SEK10298.1"/>
    </source>
</evidence>
<accession>A0A975ZQZ3</accession>
<organism evidence="2 3">
    <name type="scientific">Marinovum algicola</name>
    <dbReference type="NCBI Taxonomy" id="42444"/>
    <lineage>
        <taxon>Bacteria</taxon>
        <taxon>Pseudomonadati</taxon>
        <taxon>Pseudomonadota</taxon>
        <taxon>Alphaproteobacteria</taxon>
        <taxon>Rhodobacterales</taxon>
        <taxon>Roseobacteraceae</taxon>
        <taxon>Marinovum</taxon>
    </lineage>
</organism>
<reference evidence="2 3" key="1">
    <citation type="submission" date="2016-10" db="EMBL/GenBank/DDBJ databases">
        <authorList>
            <person name="Varghese N."/>
            <person name="Submissions S."/>
        </authorList>
    </citation>
    <scope>NUCLEOTIDE SEQUENCE [LARGE SCALE GENOMIC DNA]</scope>
    <source>
        <strain evidence="2 3">FF3</strain>
    </source>
</reference>
<dbReference type="GeneID" id="80821043"/>
<evidence type="ECO:0008006" key="4">
    <source>
        <dbReference type="Google" id="ProtNLM"/>
    </source>
</evidence>
<comment type="caution">
    <text evidence="2">The sequence shown here is derived from an EMBL/GenBank/DDBJ whole genome shotgun (WGS) entry which is preliminary data.</text>
</comment>
<feature type="region of interest" description="Disordered" evidence="1">
    <location>
        <begin position="133"/>
        <end position="155"/>
    </location>
</feature>
<sequence length="155" mass="17429">MSHAATDPVYPGDIVSFRFPYSEGMAPYARPCVVLDATEDELLLAYGTSSRERANVGFELRVNAEFAECGLDRASRFVLARRIRIARSDPRLETNASGTPVLGRLTEALRLRKADLFARIKASWPEEAARLEAERRGLHPRKGDRRRRAGAPYRI</sequence>
<name>A0A975ZQZ3_9RHOB</name>
<protein>
    <recommendedName>
        <fullName evidence="4">Type II toxin-antitoxin system PemK/MazF family toxin</fullName>
    </recommendedName>
</protein>
<dbReference type="Proteomes" id="UP000182932">
    <property type="component" value="Unassembled WGS sequence"/>
</dbReference>
<proteinExistence type="predicted"/>
<gene>
    <name evidence="2" type="ORF">SAMN04487940_13234</name>
</gene>
<dbReference type="EMBL" id="FNYY01000032">
    <property type="protein sequence ID" value="SEK10298.1"/>
    <property type="molecule type" value="Genomic_DNA"/>
</dbReference>
<evidence type="ECO:0000256" key="1">
    <source>
        <dbReference type="SAM" id="MobiDB-lite"/>
    </source>
</evidence>
<dbReference type="RefSeq" id="WP_074840155.1">
    <property type="nucleotide sequence ID" value="NZ_FNYY01000032.1"/>
</dbReference>
<dbReference type="AlphaFoldDB" id="A0A975ZQZ3"/>
<feature type="compositionally biased region" description="Basic residues" evidence="1">
    <location>
        <begin position="138"/>
        <end position="149"/>
    </location>
</feature>
<evidence type="ECO:0000313" key="3">
    <source>
        <dbReference type="Proteomes" id="UP000182932"/>
    </source>
</evidence>